<feature type="compositionally biased region" description="Pro residues" evidence="2">
    <location>
        <begin position="625"/>
        <end position="636"/>
    </location>
</feature>
<dbReference type="EMBL" id="DVNZ01000254">
    <property type="protein sequence ID" value="HIU95064.1"/>
    <property type="molecule type" value="Genomic_DNA"/>
</dbReference>
<dbReference type="AlphaFoldDB" id="A0A9D1STY2"/>
<keyword evidence="3" id="KW-1133">Transmembrane helix</keyword>
<evidence type="ECO:0000313" key="5">
    <source>
        <dbReference type="EMBL" id="HIU95064.1"/>
    </source>
</evidence>
<feature type="transmembrane region" description="Helical" evidence="3">
    <location>
        <begin position="155"/>
        <end position="175"/>
    </location>
</feature>
<keyword evidence="3" id="KW-0472">Membrane</keyword>
<dbReference type="InterPro" id="IPR022029">
    <property type="entry name" value="YoaR-like_PG-bd"/>
</dbReference>
<evidence type="ECO:0000256" key="3">
    <source>
        <dbReference type="SAM" id="Phobius"/>
    </source>
</evidence>
<dbReference type="Pfam" id="PF04294">
    <property type="entry name" value="VanW"/>
    <property type="match status" value="1"/>
</dbReference>
<feature type="compositionally biased region" description="Gly residues" evidence="2">
    <location>
        <begin position="131"/>
        <end position="142"/>
    </location>
</feature>
<dbReference type="SMART" id="SM01208">
    <property type="entry name" value="G5"/>
    <property type="match status" value="1"/>
</dbReference>
<dbReference type="PANTHER" id="PTHR35788">
    <property type="entry name" value="EXPORTED PROTEIN-RELATED"/>
    <property type="match status" value="1"/>
</dbReference>
<reference evidence="5" key="2">
    <citation type="journal article" date="2021" name="PeerJ">
        <title>Extensive microbial diversity within the chicken gut microbiome revealed by metagenomics and culture.</title>
        <authorList>
            <person name="Gilroy R."/>
            <person name="Ravi A."/>
            <person name="Getino M."/>
            <person name="Pursley I."/>
            <person name="Horton D.L."/>
            <person name="Alikhan N.F."/>
            <person name="Baker D."/>
            <person name="Gharbi K."/>
            <person name="Hall N."/>
            <person name="Watson M."/>
            <person name="Adriaenssens E.M."/>
            <person name="Foster-Nyarko E."/>
            <person name="Jarju S."/>
            <person name="Secka A."/>
            <person name="Antonio M."/>
            <person name="Oren A."/>
            <person name="Chaudhuri R.R."/>
            <person name="La Ragione R."/>
            <person name="Hildebrand F."/>
            <person name="Pallen M.J."/>
        </authorList>
    </citation>
    <scope>NUCLEOTIDE SEQUENCE</scope>
    <source>
        <strain evidence="5">ChiGjej2B2-16831</strain>
    </source>
</reference>
<keyword evidence="1" id="KW-0732">Signal</keyword>
<protein>
    <submittedName>
        <fullName evidence="5">VanW family protein</fullName>
    </submittedName>
</protein>
<accession>A0A9D1STY2</accession>
<feature type="compositionally biased region" description="Low complexity" evidence="2">
    <location>
        <begin position="39"/>
        <end position="53"/>
    </location>
</feature>
<dbReference type="Pfam" id="PF12229">
    <property type="entry name" value="PG_binding_4"/>
    <property type="match status" value="1"/>
</dbReference>
<reference evidence="5" key="1">
    <citation type="submission" date="2020-10" db="EMBL/GenBank/DDBJ databases">
        <authorList>
            <person name="Gilroy R."/>
        </authorList>
    </citation>
    <scope>NUCLEOTIDE SEQUENCE</scope>
    <source>
        <strain evidence="5">ChiGjej2B2-16831</strain>
    </source>
</reference>
<proteinExistence type="predicted"/>
<organism evidence="5 6">
    <name type="scientific">Candidatus Aphodomorpha intestinavium</name>
    <dbReference type="NCBI Taxonomy" id="2840672"/>
    <lineage>
        <taxon>Bacteria</taxon>
        <taxon>Bacillati</taxon>
        <taxon>Bacillota</taxon>
        <taxon>Clostridia</taxon>
        <taxon>Eubacteriales</taxon>
        <taxon>Candidatus Aphodomorpha</taxon>
    </lineage>
</organism>
<evidence type="ECO:0000256" key="1">
    <source>
        <dbReference type="ARBA" id="ARBA00022729"/>
    </source>
</evidence>
<comment type="caution">
    <text evidence="5">The sequence shown here is derived from an EMBL/GenBank/DDBJ whole genome shotgun (WGS) entry which is preliminary data.</text>
</comment>
<gene>
    <name evidence="5" type="ORF">IAD24_07910</name>
</gene>
<evidence type="ECO:0000256" key="2">
    <source>
        <dbReference type="SAM" id="MobiDB-lite"/>
    </source>
</evidence>
<feature type="region of interest" description="Disordered" evidence="2">
    <location>
        <begin position="620"/>
        <end position="662"/>
    </location>
</feature>
<feature type="region of interest" description="Disordered" evidence="2">
    <location>
        <begin position="1"/>
        <end position="150"/>
    </location>
</feature>
<feature type="domain" description="G5" evidence="4">
    <location>
        <begin position="545"/>
        <end position="622"/>
    </location>
</feature>
<dbReference type="InterPro" id="IPR011098">
    <property type="entry name" value="G5_dom"/>
</dbReference>
<dbReference type="InterPro" id="IPR007391">
    <property type="entry name" value="Vancomycin_resist_VanW"/>
</dbReference>
<dbReference type="PANTHER" id="PTHR35788:SF1">
    <property type="entry name" value="EXPORTED PROTEIN"/>
    <property type="match status" value="1"/>
</dbReference>
<name>A0A9D1STY2_9FIRM</name>
<dbReference type="InterPro" id="IPR052913">
    <property type="entry name" value="Glycopeptide_resist_protein"/>
</dbReference>
<evidence type="ECO:0000259" key="4">
    <source>
        <dbReference type="SMART" id="SM01208"/>
    </source>
</evidence>
<evidence type="ECO:0000313" key="6">
    <source>
        <dbReference type="Proteomes" id="UP000824128"/>
    </source>
</evidence>
<dbReference type="Pfam" id="PF07501">
    <property type="entry name" value="G5"/>
    <property type="match status" value="1"/>
</dbReference>
<keyword evidence="3" id="KW-0812">Transmembrane</keyword>
<dbReference type="Gene3D" id="2.20.230.10">
    <property type="entry name" value="Resuscitation-promoting factor rpfb"/>
    <property type="match status" value="1"/>
</dbReference>
<feature type="compositionally biased region" description="Acidic residues" evidence="2">
    <location>
        <begin position="637"/>
        <end position="646"/>
    </location>
</feature>
<sequence>MDEIFRDLSHTAQTPRTGSAGRAQRAEQPGYLRDLSQGAPAPRAASRGSAAPAARERAARPVAAPSSDGLDMMSGGRGLAYSAGSRTAPRSAASGGRSAYGAASGGHAPRSNASGGRSSSGGGRSSVPPVSGGGGRSSSGGSGRRRRQQQKRQRAILFGMLLLLLLLVTAVVVIVRSCAAASGPADPATIDTATATFADEVYINDIPVSGMLLADARSAVMPGIEETVSRIAITLTGEMGGETFHETISGADMNITTDIEQVLLDALAGGRNKSYKTSLDIDYTALDQRIADINNALSFGPADATFTLTPVESGEPQLTYTEGHAGMGIDVPATEQLVREALEAGNYQASLTPPLTQQEPNITVDDLKQQISLISSFKTEYRNTGLAEWSEEQRQTTLNRAYNVEKAAGLINGSVVQPGRVWSYNDTVGDRNEKNGWKQANEITGGERYVLGWGGGVCQVSTTLYGALLRANLHIVERRKHSIPADYVPYGLDATVDTDHIDLRFENDTDYPLYIFAYTNVKAGASRKSEITVLIYGQALPEGVKYEPRTVTKEEIEPGEPIITYDDEMPAGEEEVTVEARNGYVVEAYLDKLVNGEVVESTLLHTDEYAAIAEKRTVGTMLPATPIPTPEPTPEPSEPEPSEPEPADPGHGLPVIDTDDMP</sequence>
<dbReference type="Proteomes" id="UP000824128">
    <property type="component" value="Unassembled WGS sequence"/>
</dbReference>
<feature type="compositionally biased region" description="Low complexity" evidence="2">
    <location>
        <begin position="82"/>
        <end position="108"/>
    </location>
</feature>